<dbReference type="SMART" id="SM00448">
    <property type="entry name" value="REC"/>
    <property type="match status" value="1"/>
</dbReference>
<evidence type="ECO:0000259" key="10">
    <source>
        <dbReference type="PROSITE" id="PS50885"/>
    </source>
</evidence>
<evidence type="ECO:0000259" key="8">
    <source>
        <dbReference type="PROSITE" id="PS50109"/>
    </source>
</evidence>
<dbReference type="RefSeq" id="WP_089345496.1">
    <property type="nucleotide sequence ID" value="NZ_CP067130.1"/>
</dbReference>
<dbReference type="Gene3D" id="3.40.50.2300">
    <property type="match status" value="1"/>
</dbReference>
<dbReference type="PROSITE" id="PS50885">
    <property type="entry name" value="HAMP"/>
    <property type="match status" value="1"/>
</dbReference>
<dbReference type="Gene3D" id="1.10.287.130">
    <property type="match status" value="1"/>
</dbReference>
<dbReference type="InterPro" id="IPR035965">
    <property type="entry name" value="PAS-like_dom_sf"/>
</dbReference>
<dbReference type="InterPro" id="IPR003660">
    <property type="entry name" value="HAMP_dom"/>
</dbReference>
<feature type="modified residue" description="4-aspartylphosphate" evidence="7">
    <location>
        <position position="755"/>
    </location>
</feature>
<dbReference type="Pfam" id="PF02518">
    <property type="entry name" value="HATPase_c"/>
    <property type="match status" value="1"/>
</dbReference>
<dbReference type="Pfam" id="PF00072">
    <property type="entry name" value="Response_reg"/>
    <property type="match status" value="1"/>
</dbReference>
<dbReference type="InterPro" id="IPR036890">
    <property type="entry name" value="HATPase_C_sf"/>
</dbReference>
<dbReference type="PANTHER" id="PTHR43065">
    <property type="entry name" value="SENSOR HISTIDINE KINASE"/>
    <property type="match status" value="1"/>
</dbReference>
<dbReference type="EC" id="2.7.13.3" evidence="3"/>
<dbReference type="InterPro" id="IPR004358">
    <property type="entry name" value="Sig_transdc_His_kin-like_C"/>
</dbReference>
<keyword evidence="12" id="KW-1185">Reference proteome</keyword>
<gene>
    <name evidence="11" type="ORF">SAMN05444959_11628</name>
</gene>
<dbReference type="GO" id="GO:0016020">
    <property type="term" value="C:membrane"/>
    <property type="evidence" value="ECO:0007669"/>
    <property type="project" value="UniProtKB-SubCell"/>
</dbReference>
<evidence type="ECO:0000259" key="9">
    <source>
        <dbReference type="PROSITE" id="PS50110"/>
    </source>
</evidence>
<dbReference type="InterPro" id="IPR011006">
    <property type="entry name" value="CheY-like_superfamily"/>
</dbReference>
<evidence type="ECO:0000256" key="6">
    <source>
        <dbReference type="ARBA" id="ARBA00022777"/>
    </source>
</evidence>
<dbReference type="Proteomes" id="UP000198307">
    <property type="component" value="Unassembled WGS sequence"/>
</dbReference>
<feature type="domain" description="Response regulatory" evidence="9">
    <location>
        <begin position="708"/>
        <end position="821"/>
    </location>
</feature>
<feature type="domain" description="Histidine kinase" evidence="8">
    <location>
        <begin position="489"/>
        <end position="697"/>
    </location>
</feature>
<dbReference type="SMART" id="SM00387">
    <property type="entry name" value="HATPase_c"/>
    <property type="match status" value="1"/>
</dbReference>
<dbReference type="GO" id="GO:0000160">
    <property type="term" value="P:phosphorelay signal transduction system"/>
    <property type="evidence" value="ECO:0007669"/>
    <property type="project" value="InterPro"/>
</dbReference>
<dbReference type="SUPFAM" id="SSF52172">
    <property type="entry name" value="CheY-like"/>
    <property type="match status" value="1"/>
</dbReference>
<evidence type="ECO:0000256" key="1">
    <source>
        <dbReference type="ARBA" id="ARBA00000085"/>
    </source>
</evidence>
<evidence type="ECO:0000313" key="12">
    <source>
        <dbReference type="Proteomes" id="UP000198307"/>
    </source>
</evidence>
<keyword evidence="4 7" id="KW-0597">Phosphoprotein</keyword>
<evidence type="ECO:0000256" key="3">
    <source>
        <dbReference type="ARBA" id="ARBA00012438"/>
    </source>
</evidence>
<dbReference type="Gene3D" id="6.10.340.10">
    <property type="match status" value="1"/>
</dbReference>
<feature type="domain" description="HAMP" evidence="10">
    <location>
        <begin position="306"/>
        <end position="360"/>
    </location>
</feature>
<dbReference type="Gene3D" id="3.30.450.20">
    <property type="entry name" value="PAS domain"/>
    <property type="match status" value="1"/>
</dbReference>
<dbReference type="PROSITE" id="PS50109">
    <property type="entry name" value="HIS_KIN"/>
    <property type="match status" value="1"/>
</dbReference>
<dbReference type="InterPro" id="IPR005467">
    <property type="entry name" value="His_kinase_dom"/>
</dbReference>
<reference evidence="11 12" key="1">
    <citation type="submission" date="2017-07" db="EMBL/GenBank/DDBJ databases">
        <authorList>
            <person name="Sun Z.S."/>
            <person name="Albrecht U."/>
            <person name="Echele G."/>
            <person name="Lee C.C."/>
        </authorList>
    </citation>
    <scope>NUCLEOTIDE SEQUENCE [LARGE SCALE GENOMIC DNA]</scope>
    <source>
        <strain evidence="11 12">DSM 14827</strain>
    </source>
</reference>
<dbReference type="Pfam" id="PF00672">
    <property type="entry name" value="HAMP"/>
    <property type="match status" value="1"/>
</dbReference>
<dbReference type="PROSITE" id="PS50110">
    <property type="entry name" value="RESPONSE_REGULATORY"/>
    <property type="match status" value="1"/>
</dbReference>
<dbReference type="GO" id="GO:0004673">
    <property type="term" value="F:protein histidine kinase activity"/>
    <property type="evidence" value="ECO:0007669"/>
    <property type="project" value="UniProtKB-EC"/>
</dbReference>
<evidence type="ECO:0000256" key="5">
    <source>
        <dbReference type="ARBA" id="ARBA00022679"/>
    </source>
</evidence>
<comment type="catalytic activity">
    <reaction evidence="1">
        <text>ATP + protein L-histidine = ADP + protein N-phospho-L-histidine.</text>
        <dbReference type="EC" id="2.7.13.3"/>
    </reaction>
</comment>
<proteinExistence type="predicted"/>
<organism evidence="11 12">
    <name type="scientific">Paracoccus seriniphilus</name>
    <dbReference type="NCBI Taxonomy" id="184748"/>
    <lineage>
        <taxon>Bacteria</taxon>
        <taxon>Pseudomonadati</taxon>
        <taxon>Pseudomonadota</taxon>
        <taxon>Alphaproteobacteria</taxon>
        <taxon>Rhodobacterales</taxon>
        <taxon>Paracoccaceae</taxon>
        <taxon>Paracoccus</taxon>
    </lineage>
</organism>
<protein>
    <recommendedName>
        <fullName evidence="3">histidine kinase</fullName>
        <ecNumber evidence="3">2.7.13.3</ecNumber>
    </recommendedName>
</protein>
<dbReference type="CDD" id="cd06225">
    <property type="entry name" value="HAMP"/>
    <property type="match status" value="1"/>
</dbReference>
<dbReference type="PRINTS" id="PR00344">
    <property type="entry name" value="BCTRLSENSOR"/>
</dbReference>
<dbReference type="SMART" id="SM00304">
    <property type="entry name" value="HAMP"/>
    <property type="match status" value="1"/>
</dbReference>
<dbReference type="OrthoDB" id="9796100at2"/>
<dbReference type="SUPFAM" id="SSF55785">
    <property type="entry name" value="PYP-like sensor domain (PAS domain)"/>
    <property type="match status" value="1"/>
</dbReference>
<dbReference type="EMBL" id="FZQB01000016">
    <property type="protein sequence ID" value="SNT76163.1"/>
    <property type="molecule type" value="Genomic_DNA"/>
</dbReference>
<name>A0A239Q1P9_9RHOB</name>
<dbReference type="SUPFAM" id="SSF55874">
    <property type="entry name" value="ATPase domain of HSP90 chaperone/DNA topoisomerase II/histidine kinase"/>
    <property type="match status" value="1"/>
</dbReference>
<dbReference type="CDD" id="cd00156">
    <property type="entry name" value="REC"/>
    <property type="match status" value="1"/>
</dbReference>
<dbReference type="AlphaFoldDB" id="A0A239Q1P9"/>
<evidence type="ECO:0000256" key="2">
    <source>
        <dbReference type="ARBA" id="ARBA00004370"/>
    </source>
</evidence>
<dbReference type="InterPro" id="IPR001789">
    <property type="entry name" value="Sig_transdc_resp-reg_receiver"/>
</dbReference>
<evidence type="ECO:0000256" key="7">
    <source>
        <dbReference type="PROSITE-ProRule" id="PRU00169"/>
    </source>
</evidence>
<dbReference type="Gene3D" id="3.30.565.10">
    <property type="entry name" value="Histidine kinase-like ATPase, C-terminal domain"/>
    <property type="match status" value="1"/>
</dbReference>
<sequence length="822" mass="88717">MKAWRPSVRARLFAALVVLTAATLAVGATSWITLQKATARLDRLHNETLASVDRALLLSRQASDLATRAPYLLTLASPFRIRQEADVAHDLIIEITENLHPAETGTDALQRMDRGIQTLVQAATVRSELADRILRRNARTSVLEEQFTDLARRPDISSADERNWLNLQGLARALLGAINADNLVTVGEFHRAYHHLVHAMPASDDPLWQQGLAQLRELAEGPDGLFELRRHEVGQKIAAQAALNTIRKGAEAISLHAANVTAAAEARIAAERAQTVSAIFVARQTIVLIGIFSAVVALGTALYVSGHVTANLRAISDAMTRLAVGDRSSRLPRGEHGGDEIGKLFYAFRAFRANTLKLDRSNRQLAQRNALFQNLYDSMSDGLAILSEEGAVIAGNPHLASVLQVTPQEVQRRPRMTALLDSGGWQRCTGPDGVVELRRPDGRVIEMRESRLSTGGSVMLLSDASERRELSERLRQVQRTEALGKIAGEVAHDFGNILSTISTSLHLMENAPPERMASLRQSLGAALDVGSSLTQRLLAFARRLNLEPEVMDLNDLVAGVEDLIALALDEQVTLAIETAETALTVRIDPGQMESALLNLCLNAAQAIQGSGRIDIRLRHLTEQEMALVEVCDSGQGMSPEVLAHAMEPFFTARSDGTGTGLGLAMVSGFIRQSGGDVEITSQPGKGTCVRLMLPLCVEAATNIADALRVLLVEDDPADAAHARAVLTHSDITETADPDEALRLLQSQVFDLLVTDLHLGPDVAGWRLAEAALQADPDTRAIVVSGHLPARNPLDARFPGRVFGLPKPMKAAALAACLQGAPH</sequence>
<keyword evidence="6 11" id="KW-0418">Kinase</keyword>
<dbReference type="PANTHER" id="PTHR43065:SF42">
    <property type="entry name" value="TWO-COMPONENT SENSOR PPRA"/>
    <property type="match status" value="1"/>
</dbReference>
<comment type="subcellular location">
    <subcellularLocation>
        <location evidence="2">Membrane</location>
    </subcellularLocation>
</comment>
<evidence type="ECO:0000256" key="4">
    <source>
        <dbReference type="ARBA" id="ARBA00022553"/>
    </source>
</evidence>
<evidence type="ECO:0000313" key="11">
    <source>
        <dbReference type="EMBL" id="SNT76163.1"/>
    </source>
</evidence>
<dbReference type="InterPro" id="IPR003594">
    <property type="entry name" value="HATPase_dom"/>
</dbReference>
<keyword evidence="5" id="KW-0808">Transferase</keyword>
<accession>A0A239Q1P9</accession>